<organism evidence="2 3">
    <name type="scientific">Mesorhizobium escarrei</name>
    <dbReference type="NCBI Taxonomy" id="666018"/>
    <lineage>
        <taxon>Bacteria</taxon>
        <taxon>Pseudomonadati</taxon>
        <taxon>Pseudomonadota</taxon>
        <taxon>Alphaproteobacteria</taxon>
        <taxon>Hyphomicrobiales</taxon>
        <taxon>Phyllobacteriaceae</taxon>
        <taxon>Mesorhizobium</taxon>
    </lineage>
</organism>
<dbReference type="InterPro" id="IPR002539">
    <property type="entry name" value="MaoC-like_dom"/>
</dbReference>
<evidence type="ECO:0000313" key="3">
    <source>
        <dbReference type="Proteomes" id="UP001153050"/>
    </source>
</evidence>
<comment type="caution">
    <text evidence="2">The sequence shown here is derived from an EMBL/GenBank/DDBJ whole genome shotgun (WGS) entry which is preliminary data.</text>
</comment>
<dbReference type="InterPro" id="IPR029069">
    <property type="entry name" value="HotDog_dom_sf"/>
</dbReference>
<name>A0ABN8JS83_9HYPH</name>
<accession>A0ABN8JS83</accession>
<evidence type="ECO:0000259" key="1">
    <source>
        <dbReference type="Pfam" id="PF01575"/>
    </source>
</evidence>
<dbReference type="InterPro" id="IPR052342">
    <property type="entry name" value="MCH/BMMD"/>
</dbReference>
<dbReference type="PANTHER" id="PTHR43664:SF1">
    <property type="entry name" value="BETA-METHYLMALYL-COA DEHYDRATASE"/>
    <property type="match status" value="1"/>
</dbReference>
<feature type="domain" description="MaoC-like" evidence="1">
    <location>
        <begin position="26"/>
        <end position="128"/>
    </location>
</feature>
<keyword evidence="3" id="KW-1185">Reference proteome</keyword>
<dbReference type="CDD" id="cd03441">
    <property type="entry name" value="R_hydratase_like"/>
    <property type="match status" value="1"/>
</dbReference>
<gene>
    <name evidence="2" type="primary">paaZ</name>
    <name evidence="2" type="ORF">MES5069_270184</name>
</gene>
<dbReference type="SUPFAM" id="SSF54637">
    <property type="entry name" value="Thioesterase/thiol ester dehydrase-isomerase"/>
    <property type="match status" value="1"/>
</dbReference>
<proteinExistence type="predicted"/>
<dbReference type="EMBL" id="CAKXZT010000121">
    <property type="protein sequence ID" value="CAH2400977.1"/>
    <property type="molecule type" value="Genomic_DNA"/>
</dbReference>
<dbReference type="Gene3D" id="3.10.129.10">
    <property type="entry name" value="Hotdog Thioesterase"/>
    <property type="match status" value="1"/>
</dbReference>
<evidence type="ECO:0000313" key="2">
    <source>
        <dbReference type="EMBL" id="CAH2400977.1"/>
    </source>
</evidence>
<dbReference type="PANTHER" id="PTHR43664">
    <property type="entry name" value="MONOAMINE OXIDASE-RELATED"/>
    <property type="match status" value="1"/>
</dbReference>
<reference evidence="2 3" key="1">
    <citation type="submission" date="2022-03" db="EMBL/GenBank/DDBJ databases">
        <authorList>
            <person name="Brunel B."/>
        </authorList>
    </citation>
    <scope>NUCLEOTIDE SEQUENCE [LARGE SCALE GENOMIC DNA]</scope>
    <source>
        <strain evidence="2">STM5069sample</strain>
    </source>
</reference>
<dbReference type="RefSeq" id="WP_254018562.1">
    <property type="nucleotide sequence ID" value="NZ_CAKXZT010000121.1"/>
</dbReference>
<protein>
    <submittedName>
        <fullName evidence="2">Bifunctional protein PaaZ</fullName>
    </submittedName>
</protein>
<dbReference type="Proteomes" id="UP001153050">
    <property type="component" value="Unassembled WGS sequence"/>
</dbReference>
<sequence length="159" mass="17914">MERKRRLDHRSYTYDDLLPGDWFATPELVVEASHIDRFAELSGDFFDIHMSDAAAQKLGFPRRVVHGLLVLSLADGLKNQSSSRLEAVASLGWNWSFNRPVFAGDTIHAVITVLDKRPTTKPERGIARLQFEVTNQKGEMVQSGTNELMMLRAWIAGSD</sequence>
<dbReference type="Pfam" id="PF01575">
    <property type="entry name" value="MaoC_dehydratas"/>
    <property type="match status" value="1"/>
</dbReference>